<evidence type="ECO:0000313" key="2">
    <source>
        <dbReference type="EMBL" id="QLG57114.1"/>
    </source>
</evidence>
<dbReference type="AlphaFoldDB" id="A0AB73V1H1"/>
<dbReference type="EMBL" id="CP058571">
    <property type="protein sequence ID" value="QLG57114.1"/>
    <property type="molecule type" value="Genomic_DNA"/>
</dbReference>
<sequence>MHDNTAGILLMGIKSIRIKNILSFDDVYIDSFEDFNLIIGRNNSGKSNLLKVFKYFYEKLDEQRSIPLTLNSNYTPSGIITITYDTTRIKKIVTSTNNNSRFHKHIYNTLFKEPNKNKFTALFAPERKKQNSEYSLTLTISNDDSISWSTKDKKLLSLIKIIFPFFI</sequence>
<reference evidence="3" key="1">
    <citation type="submission" date="2020-06" db="EMBL/GenBank/DDBJ databases">
        <title>Identification and Characterisation of Fosfomycin Resistance in Escherichia coli Urinary Tract Infection Isolates from Australia.</title>
        <authorList>
            <person name="Mowlaboccus S."/>
            <person name="Daley D."/>
            <person name="Pang S."/>
            <person name="Gottlieb T."/>
            <person name="Nimmo G.R."/>
            <person name="George N."/>
            <person name="Korman T.M."/>
            <person name="Strietberg R."/>
            <person name="Robson J."/>
            <person name="Peachey G."/>
            <person name="Collignon P."/>
            <person name="Bradbury S."/>
            <person name="Colombi E."/>
            <person name="Ramsay J.P."/>
            <person name="Rogers B.A."/>
            <person name="Coombs G.W."/>
        </authorList>
    </citation>
    <scope>NUCLEOTIDE SEQUENCE [LARGE SCALE GENOMIC DNA]</scope>
    <source>
        <strain evidence="3">EC2</strain>
    </source>
</reference>
<dbReference type="InterPro" id="IPR051396">
    <property type="entry name" value="Bact_Antivir_Def_Nuclease"/>
</dbReference>
<dbReference type="Pfam" id="PF13175">
    <property type="entry name" value="AAA_15"/>
    <property type="match status" value="1"/>
</dbReference>
<dbReference type="RefSeq" id="WP_023302662.1">
    <property type="nucleotide sequence ID" value="NZ_CP058571.1"/>
</dbReference>
<protein>
    <submittedName>
        <fullName evidence="2">AAA family ATPase</fullName>
    </submittedName>
</protein>
<dbReference type="PANTHER" id="PTHR43581:SF4">
    <property type="entry name" value="ATP_GTP PHOSPHATASE"/>
    <property type="match status" value="1"/>
</dbReference>
<evidence type="ECO:0000313" key="3">
    <source>
        <dbReference type="Proteomes" id="UP000509796"/>
    </source>
</evidence>
<accession>A0AB73V1H1</accession>
<dbReference type="InterPro" id="IPR041685">
    <property type="entry name" value="AAA_GajA/Old/RecF-like"/>
</dbReference>
<dbReference type="InterPro" id="IPR027417">
    <property type="entry name" value="P-loop_NTPase"/>
</dbReference>
<gene>
    <name evidence="2" type="ORF">HX136_09655</name>
</gene>
<feature type="domain" description="Endonuclease GajA/Old nuclease/RecF-like AAA" evidence="1">
    <location>
        <begin position="11"/>
        <end position="138"/>
    </location>
</feature>
<name>A0AB73V1H1_ECOLX</name>
<dbReference type="Proteomes" id="UP000509796">
    <property type="component" value="Chromosome"/>
</dbReference>
<evidence type="ECO:0000259" key="1">
    <source>
        <dbReference type="Pfam" id="PF13175"/>
    </source>
</evidence>
<dbReference type="SUPFAM" id="SSF52540">
    <property type="entry name" value="P-loop containing nucleoside triphosphate hydrolases"/>
    <property type="match status" value="1"/>
</dbReference>
<dbReference type="PANTHER" id="PTHR43581">
    <property type="entry name" value="ATP/GTP PHOSPHATASE"/>
    <property type="match status" value="1"/>
</dbReference>
<proteinExistence type="predicted"/>
<organism evidence="2 3">
    <name type="scientific">Escherichia coli</name>
    <dbReference type="NCBI Taxonomy" id="562"/>
    <lineage>
        <taxon>Bacteria</taxon>
        <taxon>Pseudomonadati</taxon>
        <taxon>Pseudomonadota</taxon>
        <taxon>Gammaproteobacteria</taxon>
        <taxon>Enterobacterales</taxon>
        <taxon>Enterobacteriaceae</taxon>
        <taxon>Escherichia</taxon>
    </lineage>
</organism>
<dbReference type="Gene3D" id="3.40.50.300">
    <property type="entry name" value="P-loop containing nucleotide triphosphate hydrolases"/>
    <property type="match status" value="1"/>
</dbReference>